<accession>B3PJB9</accession>
<proteinExistence type="predicted"/>
<evidence type="ECO:0000313" key="2">
    <source>
        <dbReference type="EMBL" id="ACE85410.1"/>
    </source>
</evidence>
<dbReference type="RefSeq" id="WP_012487831.1">
    <property type="nucleotide sequence ID" value="NC_010995.1"/>
</dbReference>
<dbReference type="NCBIfam" id="TIGR00199">
    <property type="entry name" value="PncC_domain"/>
    <property type="match status" value="1"/>
</dbReference>
<protein>
    <submittedName>
        <fullName evidence="2">Competence/damage-inducible protein CinA C-terminal domain subfamily</fullName>
    </submittedName>
</protein>
<dbReference type="AlphaFoldDB" id="B3PJB9"/>
<dbReference type="Pfam" id="PF02464">
    <property type="entry name" value="CinA"/>
    <property type="match status" value="1"/>
</dbReference>
<gene>
    <name evidence="2" type="ordered locus">CJA_2231</name>
</gene>
<dbReference type="STRING" id="498211.CJA_2231"/>
<name>B3PJB9_CELJU</name>
<evidence type="ECO:0000259" key="1">
    <source>
        <dbReference type="Pfam" id="PF02464"/>
    </source>
</evidence>
<dbReference type="eggNOG" id="COG1546">
    <property type="taxonomic scope" value="Bacteria"/>
</dbReference>
<evidence type="ECO:0000313" key="3">
    <source>
        <dbReference type="Proteomes" id="UP000001036"/>
    </source>
</evidence>
<dbReference type="InterPro" id="IPR036653">
    <property type="entry name" value="CinA-like_C"/>
</dbReference>
<sequence>MSDQDRVYQLAQTLGQLLNARHWRVATAESCTGGGVAAAITAVAGSSNWFEYGLVTYANQAKQHLLGVDPHVLEEHGAVSKPVVQQMVTGALNISGAQIAVAISGVAGPGGGSVEKPVGSVWFAWGSLDGWCEAKLLHLTGDRQQIQRQAVIVALEGLIARLGTSGKSTTV</sequence>
<dbReference type="KEGG" id="cja:CJA_2231"/>
<dbReference type="SUPFAM" id="SSF142433">
    <property type="entry name" value="CinA-like"/>
    <property type="match status" value="1"/>
</dbReference>
<reference evidence="2 3" key="1">
    <citation type="journal article" date="2008" name="J. Bacteriol.">
        <title>Insights into plant cell wall degradation from the genome sequence of the soil bacterium Cellvibrio japonicus.</title>
        <authorList>
            <person name="Deboy R.T."/>
            <person name="Mongodin E.F."/>
            <person name="Fouts D.E."/>
            <person name="Tailford L.E."/>
            <person name="Khouri H."/>
            <person name="Emerson J.B."/>
            <person name="Mohamoud Y."/>
            <person name="Watkins K."/>
            <person name="Henrissat B."/>
            <person name="Gilbert H.J."/>
            <person name="Nelson K.E."/>
        </authorList>
    </citation>
    <scope>NUCLEOTIDE SEQUENCE [LARGE SCALE GENOMIC DNA]</scope>
    <source>
        <strain evidence="2 3">Ueda107</strain>
    </source>
</reference>
<feature type="domain" description="CinA C-terminal" evidence="1">
    <location>
        <begin position="9"/>
        <end position="160"/>
    </location>
</feature>
<dbReference type="OrthoDB" id="9801454at2"/>
<keyword evidence="3" id="KW-1185">Reference proteome</keyword>
<dbReference type="Proteomes" id="UP000001036">
    <property type="component" value="Chromosome"/>
</dbReference>
<dbReference type="EMBL" id="CP000934">
    <property type="protein sequence ID" value="ACE85410.1"/>
    <property type="molecule type" value="Genomic_DNA"/>
</dbReference>
<dbReference type="Gene3D" id="3.90.950.20">
    <property type="entry name" value="CinA-like"/>
    <property type="match status" value="1"/>
</dbReference>
<dbReference type="InterPro" id="IPR008136">
    <property type="entry name" value="CinA_C"/>
</dbReference>
<dbReference type="HOGENOM" id="CLU_030805_1_1_6"/>
<organism evidence="2 3">
    <name type="scientific">Cellvibrio japonicus (strain Ueda107)</name>
    <name type="common">Pseudomonas fluorescens subsp. cellulosa</name>
    <dbReference type="NCBI Taxonomy" id="498211"/>
    <lineage>
        <taxon>Bacteria</taxon>
        <taxon>Pseudomonadati</taxon>
        <taxon>Pseudomonadota</taxon>
        <taxon>Gammaproteobacteria</taxon>
        <taxon>Cellvibrionales</taxon>
        <taxon>Cellvibrionaceae</taxon>
        <taxon>Cellvibrio</taxon>
    </lineage>
</organism>